<evidence type="ECO:0000313" key="4">
    <source>
        <dbReference type="EMBL" id="XBO48046.1"/>
    </source>
</evidence>
<feature type="domain" description="UmuC" evidence="3">
    <location>
        <begin position="10"/>
        <end position="181"/>
    </location>
</feature>
<organism evidence="4">
    <name type="scientific">Pedobacter sp. KACC 23697</name>
    <dbReference type="NCBI Taxonomy" id="3149230"/>
    <lineage>
        <taxon>Bacteria</taxon>
        <taxon>Pseudomonadati</taxon>
        <taxon>Bacteroidota</taxon>
        <taxon>Sphingobacteriia</taxon>
        <taxon>Sphingobacteriales</taxon>
        <taxon>Sphingobacteriaceae</taxon>
        <taxon>Pedobacter</taxon>
    </lineage>
</organism>
<dbReference type="PROSITE" id="PS50173">
    <property type="entry name" value="UMUC"/>
    <property type="match status" value="1"/>
</dbReference>
<dbReference type="CDD" id="cd03468">
    <property type="entry name" value="PolY_like"/>
    <property type="match status" value="1"/>
</dbReference>
<name>A0AAU7K5S0_9SPHI</name>
<dbReference type="InterPro" id="IPR043128">
    <property type="entry name" value="Rev_trsase/Diguanyl_cyclase"/>
</dbReference>
<comment type="similarity">
    <text evidence="1">Belongs to the DNA polymerase type-Y family.</text>
</comment>
<dbReference type="SUPFAM" id="SSF56672">
    <property type="entry name" value="DNA/RNA polymerases"/>
    <property type="match status" value="1"/>
</dbReference>
<dbReference type="PANTHER" id="PTHR35369:SF2">
    <property type="entry name" value="BLR3025 PROTEIN"/>
    <property type="match status" value="1"/>
</dbReference>
<dbReference type="Gene3D" id="3.30.70.270">
    <property type="match status" value="1"/>
</dbReference>
<sequence length="487" mass="55567">MLKTDWKTLRQPDLAKSALVFSTSEKNRLIISASNAIAQSHGLHVGMRVADAKAILPNLCVQQDSEGRELKLLTAIGEWCVRYTPLVSLNLPDGLFFDCTGCTHLWGGEEAYVQEVTNRFNSKGYTVKAAIADTIGTAWAMARYSRNSVIPPGSQKAAMSNLPPTALRLDEITLEKLRKLGFRTIHSLSIIPNSSLRRRFGDQLLLRLMQAYGEIDENFKPINVPEPYQERLSSLEPIRTRVGIEIAMQELLKAMCNRLMDEGKGVRNAVFKTFRVDGKQQIVEIGTNQATCHIEHLFKLFEQKIETIRPGLGIELFVLEVTRIEDADVTQKSLWTGKTGLADNGVLELLDKLAGKVGVKAIKRYLPLERYWPERSIKATTNSKELPQTYWPTDAMRPTQLLNVPELIQVTAPIPDYPPMNFRYKDDLHVIKRADGPERIEREWWLDKGEHRDYYVVENQHGKRYWLYRSGHYGARQTQWFLHGFFA</sequence>
<accession>A0AAU7K5S0</accession>
<reference evidence="4" key="1">
    <citation type="submission" date="2024-05" db="EMBL/GenBank/DDBJ databases">
        <authorList>
            <person name="Kim S."/>
            <person name="Heo J."/>
            <person name="Choi H."/>
            <person name="Choi Y."/>
            <person name="Kwon S.-W."/>
            <person name="Kim Y."/>
        </authorList>
    </citation>
    <scope>NUCLEOTIDE SEQUENCE</scope>
    <source>
        <strain evidence="4">KACC 23697</strain>
    </source>
</reference>
<evidence type="ECO:0000256" key="2">
    <source>
        <dbReference type="ARBA" id="ARBA00022763"/>
    </source>
</evidence>
<dbReference type="EMBL" id="CP157485">
    <property type="protein sequence ID" value="XBO48046.1"/>
    <property type="molecule type" value="Genomic_DNA"/>
</dbReference>
<evidence type="ECO:0000259" key="3">
    <source>
        <dbReference type="PROSITE" id="PS50173"/>
    </source>
</evidence>
<dbReference type="AlphaFoldDB" id="A0AAU7K5S0"/>
<dbReference type="InterPro" id="IPR050356">
    <property type="entry name" value="SulA_CellDiv_inhibitor"/>
</dbReference>
<gene>
    <name evidence="4" type="ORF">ABEG20_00335</name>
</gene>
<dbReference type="GO" id="GO:0006281">
    <property type="term" value="P:DNA repair"/>
    <property type="evidence" value="ECO:0007669"/>
    <property type="project" value="InterPro"/>
</dbReference>
<keyword evidence="2" id="KW-0227">DNA damage</keyword>
<dbReference type="InterPro" id="IPR043502">
    <property type="entry name" value="DNA/RNA_pol_sf"/>
</dbReference>
<dbReference type="RefSeq" id="WP_406825436.1">
    <property type="nucleotide sequence ID" value="NZ_CP157485.1"/>
</dbReference>
<proteinExistence type="inferred from homology"/>
<dbReference type="Gene3D" id="3.40.1170.60">
    <property type="match status" value="1"/>
</dbReference>
<protein>
    <submittedName>
        <fullName evidence="4">DNA polymerase Y family protein</fullName>
    </submittedName>
</protein>
<evidence type="ECO:0000256" key="1">
    <source>
        <dbReference type="ARBA" id="ARBA00010945"/>
    </source>
</evidence>
<dbReference type="PANTHER" id="PTHR35369">
    <property type="entry name" value="BLR3025 PROTEIN-RELATED"/>
    <property type="match status" value="1"/>
</dbReference>
<dbReference type="Pfam" id="PF00817">
    <property type="entry name" value="IMS"/>
    <property type="match status" value="1"/>
</dbReference>
<dbReference type="InterPro" id="IPR001126">
    <property type="entry name" value="UmuC"/>
</dbReference>